<protein>
    <recommendedName>
        <fullName evidence="6">MADS-box domain-containing protein</fullName>
    </recommendedName>
</protein>
<dbReference type="PRINTS" id="PR00404">
    <property type="entry name" value="MADSDOMAIN"/>
</dbReference>
<dbReference type="InterPro" id="IPR002100">
    <property type="entry name" value="TF_MADSbox"/>
</dbReference>
<keyword evidence="2" id="KW-0805">Transcription regulation</keyword>
<dbReference type="EMBL" id="RDQH01000336">
    <property type="protein sequence ID" value="RXH86044.1"/>
    <property type="molecule type" value="Genomic_DNA"/>
</dbReference>
<gene>
    <name evidence="7" type="ORF">DVH24_017097</name>
</gene>
<dbReference type="PANTHER" id="PTHR48019">
    <property type="entry name" value="SERUM RESPONSE FACTOR HOMOLOG"/>
    <property type="match status" value="1"/>
</dbReference>
<dbReference type="Proteomes" id="UP000290289">
    <property type="component" value="Chromosome 10"/>
</dbReference>
<evidence type="ECO:0000259" key="6">
    <source>
        <dbReference type="PROSITE" id="PS50066"/>
    </source>
</evidence>
<evidence type="ECO:0000256" key="1">
    <source>
        <dbReference type="ARBA" id="ARBA00004123"/>
    </source>
</evidence>
<dbReference type="SMART" id="SM00432">
    <property type="entry name" value="MADS"/>
    <property type="match status" value="1"/>
</dbReference>
<name>A0A498IVA4_MALDO</name>
<proteinExistence type="predicted"/>
<dbReference type="Pfam" id="PF00319">
    <property type="entry name" value="SRF-TF"/>
    <property type="match status" value="1"/>
</dbReference>
<evidence type="ECO:0000256" key="4">
    <source>
        <dbReference type="ARBA" id="ARBA00023163"/>
    </source>
</evidence>
<dbReference type="GO" id="GO:0046983">
    <property type="term" value="F:protein dimerization activity"/>
    <property type="evidence" value="ECO:0007669"/>
    <property type="project" value="InterPro"/>
</dbReference>
<comment type="caution">
    <text evidence="7">The sequence shown here is derived from an EMBL/GenBank/DDBJ whole genome shotgun (WGS) entry which is preliminary data.</text>
</comment>
<keyword evidence="8" id="KW-1185">Reference proteome</keyword>
<dbReference type="GO" id="GO:0005634">
    <property type="term" value="C:nucleus"/>
    <property type="evidence" value="ECO:0007669"/>
    <property type="project" value="UniProtKB-SubCell"/>
</dbReference>
<dbReference type="PROSITE" id="PS50066">
    <property type="entry name" value="MADS_BOX_2"/>
    <property type="match status" value="1"/>
</dbReference>
<reference evidence="7 8" key="1">
    <citation type="submission" date="2018-10" db="EMBL/GenBank/DDBJ databases">
        <title>A high-quality apple genome assembly.</title>
        <authorList>
            <person name="Hu J."/>
        </authorList>
    </citation>
    <scope>NUCLEOTIDE SEQUENCE [LARGE SCALE GENOMIC DNA]</scope>
    <source>
        <strain evidence="8">cv. HFTH1</strain>
        <tissue evidence="7">Young leaf</tissue>
    </source>
</reference>
<dbReference type="GO" id="GO:0003677">
    <property type="term" value="F:DNA binding"/>
    <property type="evidence" value="ECO:0007669"/>
    <property type="project" value="UniProtKB-KW"/>
</dbReference>
<evidence type="ECO:0000313" key="7">
    <source>
        <dbReference type="EMBL" id="RXH86044.1"/>
    </source>
</evidence>
<keyword evidence="3" id="KW-0238">DNA-binding</keyword>
<keyword evidence="4" id="KW-0804">Transcription</keyword>
<dbReference type="SUPFAM" id="SSF55455">
    <property type="entry name" value="SRF-like"/>
    <property type="match status" value="1"/>
</dbReference>
<evidence type="ECO:0000256" key="3">
    <source>
        <dbReference type="ARBA" id="ARBA00023125"/>
    </source>
</evidence>
<accession>A0A498IVA4</accession>
<dbReference type="InterPro" id="IPR050142">
    <property type="entry name" value="MADS-box/MEF2_TF"/>
</dbReference>
<dbReference type="STRING" id="3750.A0A498IVA4"/>
<evidence type="ECO:0000313" key="8">
    <source>
        <dbReference type="Proteomes" id="UP000290289"/>
    </source>
</evidence>
<organism evidence="7 8">
    <name type="scientific">Malus domestica</name>
    <name type="common">Apple</name>
    <name type="synonym">Pyrus malus</name>
    <dbReference type="NCBI Taxonomy" id="3750"/>
    <lineage>
        <taxon>Eukaryota</taxon>
        <taxon>Viridiplantae</taxon>
        <taxon>Streptophyta</taxon>
        <taxon>Embryophyta</taxon>
        <taxon>Tracheophyta</taxon>
        <taxon>Spermatophyta</taxon>
        <taxon>Magnoliopsida</taxon>
        <taxon>eudicotyledons</taxon>
        <taxon>Gunneridae</taxon>
        <taxon>Pentapetalae</taxon>
        <taxon>rosids</taxon>
        <taxon>fabids</taxon>
        <taxon>Rosales</taxon>
        <taxon>Rosaceae</taxon>
        <taxon>Amygdaloideae</taxon>
        <taxon>Maleae</taxon>
        <taxon>Malus</taxon>
    </lineage>
</organism>
<dbReference type="InterPro" id="IPR036879">
    <property type="entry name" value="TF_MADSbox_sf"/>
</dbReference>
<dbReference type="AlphaFoldDB" id="A0A498IVA4"/>
<evidence type="ECO:0000256" key="5">
    <source>
        <dbReference type="ARBA" id="ARBA00023242"/>
    </source>
</evidence>
<dbReference type="Gene3D" id="3.40.1810.10">
    <property type="entry name" value="Transcription factor, MADS-box"/>
    <property type="match status" value="1"/>
</dbReference>
<feature type="domain" description="MADS-box" evidence="6">
    <location>
        <begin position="1"/>
        <end position="61"/>
    </location>
</feature>
<sequence length="100" mass="11891">MMREKIKIRKIDYLRARQVTFSKRRRGDLKKAGELWILCESEAVVIIFSQTGKLFDFSSSRYGFYGRRLESSTLMSRKHGMLRIDLKQLPRRLKRSCTLC</sequence>
<comment type="subcellular location">
    <subcellularLocation>
        <location evidence="1">Nucleus</location>
    </subcellularLocation>
</comment>
<keyword evidence="5" id="KW-0539">Nucleus</keyword>
<evidence type="ECO:0000256" key="2">
    <source>
        <dbReference type="ARBA" id="ARBA00023015"/>
    </source>
</evidence>